<keyword evidence="1" id="KW-0175">Coiled coil</keyword>
<proteinExistence type="predicted"/>
<gene>
    <name evidence="2" type="ORF">ENW00_05210</name>
</gene>
<evidence type="ECO:0000256" key="1">
    <source>
        <dbReference type="SAM" id="Coils"/>
    </source>
</evidence>
<protein>
    <submittedName>
        <fullName evidence="2">Uncharacterized protein</fullName>
    </submittedName>
</protein>
<feature type="coiled-coil region" evidence="1">
    <location>
        <begin position="34"/>
        <end position="73"/>
    </location>
</feature>
<dbReference type="EMBL" id="DTIN01000014">
    <property type="protein sequence ID" value="HFX13548.1"/>
    <property type="molecule type" value="Genomic_DNA"/>
</dbReference>
<organism evidence="2">
    <name type="scientific">Dictyoglomus thermophilum</name>
    <dbReference type="NCBI Taxonomy" id="14"/>
    <lineage>
        <taxon>Bacteria</taxon>
        <taxon>Pseudomonadati</taxon>
        <taxon>Dictyoglomota</taxon>
        <taxon>Dictyoglomia</taxon>
        <taxon>Dictyoglomales</taxon>
        <taxon>Dictyoglomaceae</taxon>
        <taxon>Dictyoglomus</taxon>
    </lineage>
</organism>
<accession>A0A7C3MHY6</accession>
<sequence>MDKDSVLKGLDGFSKLAKQDILMSVNTENPDYWRKNAEARHSKYKELYKSIEEKGLEETIKFAIEEYKNLINDESDPELRGKKRALESFFVLLGLDPSQL</sequence>
<comment type="caution">
    <text evidence="2">The sequence shown here is derived from an EMBL/GenBank/DDBJ whole genome shotgun (WGS) entry which is preliminary data.</text>
</comment>
<dbReference type="AlphaFoldDB" id="A0A7C3MHY6"/>
<name>A0A7C3MHY6_DICTH</name>
<evidence type="ECO:0000313" key="2">
    <source>
        <dbReference type="EMBL" id="HFX13548.1"/>
    </source>
</evidence>
<reference evidence="2" key="1">
    <citation type="journal article" date="2020" name="mSystems">
        <title>Genome- and Community-Level Interaction Insights into Carbon Utilization and Element Cycling Functions of Hydrothermarchaeota in Hydrothermal Sediment.</title>
        <authorList>
            <person name="Zhou Z."/>
            <person name="Liu Y."/>
            <person name="Xu W."/>
            <person name="Pan J."/>
            <person name="Luo Z.H."/>
            <person name="Li M."/>
        </authorList>
    </citation>
    <scope>NUCLEOTIDE SEQUENCE [LARGE SCALE GENOMIC DNA]</scope>
    <source>
        <strain evidence="2">SpSt-81</strain>
    </source>
</reference>